<gene>
    <name evidence="6" type="ORF">RFI_12569</name>
</gene>
<dbReference type="GO" id="GO:0007188">
    <property type="term" value="P:adenylate cyclase-modulating G protein-coupled receptor signaling pathway"/>
    <property type="evidence" value="ECO:0007669"/>
    <property type="project" value="TreeGrafter"/>
</dbReference>
<keyword evidence="1 5" id="KW-0479">Metal-binding</keyword>
<evidence type="ECO:0000256" key="2">
    <source>
        <dbReference type="ARBA" id="ARBA00022741"/>
    </source>
</evidence>
<feature type="binding site" evidence="5">
    <location>
        <position position="60"/>
    </location>
    <ligand>
        <name>Mg(2+)</name>
        <dbReference type="ChEBI" id="CHEBI:18420"/>
    </ligand>
</feature>
<dbReference type="GO" id="GO:0001664">
    <property type="term" value="F:G protein-coupled receptor binding"/>
    <property type="evidence" value="ECO:0007669"/>
    <property type="project" value="TreeGrafter"/>
</dbReference>
<proteinExistence type="predicted"/>
<sequence>MGNCGSNNDDKHGEGTPEYEEMAKYATIDNKIGEMMVNEQRQDSRVKRLLLLGAGSSGKSTLFKQLKCINKKDSGEIFDSLEYTEGRATIRRNCLTGILLLLKKSQELADRVKKIGKKKKLYMRVKLDTNVDDINDEKESKMIKDIKLCMAFYRELFDGDLNQMTKEECQSVLTTQEQNDDPDFIEQWLRFVKQNKFFFIIIIKKMPPFFKKKKKMDKKKNS</sequence>
<dbReference type="InterPro" id="IPR001019">
    <property type="entry name" value="Gprotein_alpha_su"/>
</dbReference>
<dbReference type="GO" id="GO:0005525">
    <property type="term" value="F:GTP binding"/>
    <property type="evidence" value="ECO:0007669"/>
    <property type="project" value="UniProtKB-KW"/>
</dbReference>
<keyword evidence="3" id="KW-0342">GTP-binding</keyword>
<keyword evidence="7" id="KW-1185">Reference proteome</keyword>
<evidence type="ECO:0000313" key="7">
    <source>
        <dbReference type="Proteomes" id="UP000023152"/>
    </source>
</evidence>
<dbReference type="SUPFAM" id="SSF52540">
    <property type="entry name" value="P-loop containing nucleoside triphosphate hydrolases"/>
    <property type="match status" value="1"/>
</dbReference>
<reference evidence="6 7" key="1">
    <citation type="journal article" date="2013" name="Curr. Biol.">
        <title>The Genome of the Foraminiferan Reticulomyxa filosa.</title>
        <authorList>
            <person name="Glockner G."/>
            <person name="Hulsmann N."/>
            <person name="Schleicher M."/>
            <person name="Noegel A.A."/>
            <person name="Eichinger L."/>
            <person name="Gallinger C."/>
            <person name="Pawlowski J."/>
            <person name="Sierra R."/>
            <person name="Euteneuer U."/>
            <person name="Pillet L."/>
            <person name="Moustafa A."/>
            <person name="Platzer M."/>
            <person name="Groth M."/>
            <person name="Szafranski K."/>
            <person name="Schliwa M."/>
        </authorList>
    </citation>
    <scope>NUCLEOTIDE SEQUENCE [LARGE SCALE GENOMIC DNA]</scope>
</reference>
<keyword evidence="4" id="KW-0807">Transducer</keyword>
<dbReference type="GO" id="GO:0005834">
    <property type="term" value="C:heterotrimeric G-protein complex"/>
    <property type="evidence" value="ECO:0007669"/>
    <property type="project" value="TreeGrafter"/>
</dbReference>
<keyword evidence="2" id="KW-0547">Nucleotide-binding</keyword>
<dbReference type="GO" id="GO:0046872">
    <property type="term" value="F:metal ion binding"/>
    <property type="evidence" value="ECO:0007669"/>
    <property type="project" value="UniProtKB-KW"/>
</dbReference>
<organism evidence="6 7">
    <name type="scientific">Reticulomyxa filosa</name>
    <dbReference type="NCBI Taxonomy" id="46433"/>
    <lineage>
        <taxon>Eukaryota</taxon>
        <taxon>Sar</taxon>
        <taxon>Rhizaria</taxon>
        <taxon>Retaria</taxon>
        <taxon>Foraminifera</taxon>
        <taxon>Monothalamids</taxon>
        <taxon>Reticulomyxidae</taxon>
        <taxon>Reticulomyxa</taxon>
    </lineage>
</organism>
<dbReference type="EMBL" id="ASPP01009124">
    <property type="protein sequence ID" value="ETO24588.1"/>
    <property type="molecule type" value="Genomic_DNA"/>
</dbReference>
<dbReference type="InterPro" id="IPR027417">
    <property type="entry name" value="P-loop_NTPase"/>
</dbReference>
<evidence type="ECO:0000313" key="6">
    <source>
        <dbReference type="EMBL" id="ETO24588.1"/>
    </source>
</evidence>
<evidence type="ECO:0000256" key="3">
    <source>
        <dbReference type="ARBA" id="ARBA00023134"/>
    </source>
</evidence>
<keyword evidence="5" id="KW-0460">Magnesium</keyword>
<comment type="caution">
    <text evidence="6">The sequence shown here is derived from an EMBL/GenBank/DDBJ whole genome shotgun (WGS) entry which is preliminary data.</text>
</comment>
<dbReference type="Gene3D" id="1.10.400.10">
    <property type="entry name" value="GI Alpha 1, domain 2-like"/>
    <property type="match status" value="1"/>
</dbReference>
<dbReference type="GO" id="GO:0031683">
    <property type="term" value="F:G-protein beta/gamma-subunit complex binding"/>
    <property type="evidence" value="ECO:0007669"/>
    <property type="project" value="InterPro"/>
</dbReference>
<dbReference type="Gene3D" id="3.40.50.300">
    <property type="entry name" value="P-loop containing nucleotide triphosphate hydrolases"/>
    <property type="match status" value="1"/>
</dbReference>
<dbReference type="Pfam" id="PF00503">
    <property type="entry name" value="G-alpha"/>
    <property type="match status" value="1"/>
</dbReference>
<name>X6NFA3_RETFI</name>
<dbReference type="InterPro" id="IPR011025">
    <property type="entry name" value="GproteinA_insert"/>
</dbReference>
<evidence type="ECO:0000256" key="4">
    <source>
        <dbReference type="ARBA" id="ARBA00023224"/>
    </source>
</evidence>
<evidence type="ECO:0000256" key="1">
    <source>
        <dbReference type="ARBA" id="ARBA00022723"/>
    </source>
</evidence>
<dbReference type="GO" id="GO:0005737">
    <property type="term" value="C:cytoplasm"/>
    <property type="evidence" value="ECO:0007669"/>
    <property type="project" value="TreeGrafter"/>
</dbReference>
<dbReference type="Proteomes" id="UP000023152">
    <property type="component" value="Unassembled WGS sequence"/>
</dbReference>
<dbReference type="GO" id="GO:0003924">
    <property type="term" value="F:GTPase activity"/>
    <property type="evidence" value="ECO:0007669"/>
    <property type="project" value="InterPro"/>
</dbReference>
<protein>
    <submittedName>
        <fullName evidence="6">Uncharacterized protein</fullName>
    </submittedName>
</protein>
<accession>X6NFA3</accession>
<evidence type="ECO:0000256" key="5">
    <source>
        <dbReference type="PIRSR" id="PIRSR601019-2"/>
    </source>
</evidence>
<dbReference type="PANTHER" id="PTHR10218:SF302">
    <property type="entry name" value="GUANINE NUCLEOTIDE-BINDING PROTEIN ALPHA-5 SUBUNIT"/>
    <property type="match status" value="1"/>
</dbReference>
<dbReference type="AlphaFoldDB" id="X6NFA3"/>
<dbReference type="PANTHER" id="PTHR10218">
    <property type="entry name" value="GTP-BINDING PROTEIN ALPHA SUBUNIT"/>
    <property type="match status" value="1"/>
</dbReference>